<dbReference type="SUPFAM" id="SSF49842">
    <property type="entry name" value="TNF-like"/>
    <property type="match status" value="1"/>
</dbReference>
<dbReference type="EMBL" id="OZ035829">
    <property type="protein sequence ID" value="CAL1611682.1"/>
    <property type="molecule type" value="Genomic_DNA"/>
</dbReference>
<keyword evidence="7 11" id="KW-1133">Transmembrane helix</keyword>
<dbReference type="GO" id="GO:0005125">
    <property type="term" value="F:cytokine activity"/>
    <property type="evidence" value="ECO:0007669"/>
    <property type="project" value="UniProtKB-KW"/>
</dbReference>
<dbReference type="GO" id="GO:0005615">
    <property type="term" value="C:extracellular space"/>
    <property type="evidence" value="ECO:0007669"/>
    <property type="project" value="UniProtKB-KW"/>
</dbReference>
<dbReference type="Gene3D" id="2.60.120.40">
    <property type="match status" value="1"/>
</dbReference>
<evidence type="ECO:0000256" key="1">
    <source>
        <dbReference type="ARBA" id="ARBA00004606"/>
    </source>
</evidence>
<sequence length="244" mass="27465">MVVYSPPSSDPEQDQVLVLQQTQSWVKRALRLMASLVLLILVLVVVFVVWTWRNREAVQTGGQTELLQTDDPVSALRRISSRARTAIHLEGSLEEEVPGLQWSSGQGQGFSQGNVRLQRNQITVLHSGLYFIYSQASFRTSCLPHLPPEPQPPLSHRVWRFSESVGSEVSIMSAVRTVCSDSGQEERGEAPEEAREEARGWYSALYLGAVVQLHTGDRLWTETNHLQELETEEGRTFFGLFALF</sequence>
<evidence type="ECO:0000256" key="10">
    <source>
        <dbReference type="ARBA" id="ARBA00029751"/>
    </source>
</evidence>
<keyword evidence="8 11" id="KW-0472">Membrane</keyword>
<evidence type="ECO:0000256" key="5">
    <source>
        <dbReference type="ARBA" id="ARBA00022692"/>
    </source>
</evidence>
<keyword evidence="5 11" id="KW-0812">Transmembrane</keyword>
<evidence type="ECO:0000259" key="12">
    <source>
        <dbReference type="PROSITE" id="PS50049"/>
    </source>
</evidence>
<evidence type="ECO:0000256" key="9">
    <source>
        <dbReference type="ARBA" id="ARBA00023157"/>
    </source>
</evidence>
<dbReference type="InterPro" id="IPR006053">
    <property type="entry name" value="TNF"/>
</dbReference>
<dbReference type="InterPro" id="IPR008983">
    <property type="entry name" value="Tumour_necrosis_fac-like_dom"/>
</dbReference>
<keyword evidence="6" id="KW-0735">Signal-anchor</keyword>
<dbReference type="InterPro" id="IPR006052">
    <property type="entry name" value="TNF_dom"/>
</dbReference>
<feature type="transmembrane region" description="Helical" evidence="11">
    <location>
        <begin position="29"/>
        <end position="52"/>
    </location>
</feature>
<evidence type="ECO:0000256" key="2">
    <source>
        <dbReference type="ARBA" id="ARBA00008670"/>
    </source>
</evidence>
<dbReference type="AlphaFoldDB" id="A0AAV2ME87"/>
<evidence type="ECO:0000256" key="3">
    <source>
        <dbReference type="ARBA" id="ARBA00013893"/>
    </source>
</evidence>
<feature type="domain" description="THD" evidence="12">
    <location>
        <begin position="85"/>
        <end position="243"/>
    </location>
</feature>
<keyword evidence="14" id="KW-1185">Reference proteome</keyword>
<dbReference type="GO" id="GO:0005164">
    <property type="term" value="F:tumor necrosis factor receptor binding"/>
    <property type="evidence" value="ECO:0007669"/>
    <property type="project" value="InterPro"/>
</dbReference>
<evidence type="ECO:0000313" key="14">
    <source>
        <dbReference type="Proteomes" id="UP001497482"/>
    </source>
</evidence>
<evidence type="ECO:0000256" key="7">
    <source>
        <dbReference type="ARBA" id="ARBA00022989"/>
    </source>
</evidence>
<dbReference type="SMART" id="SM00207">
    <property type="entry name" value="TNF"/>
    <property type="match status" value="1"/>
</dbReference>
<evidence type="ECO:0000313" key="13">
    <source>
        <dbReference type="EMBL" id="CAL1611682.1"/>
    </source>
</evidence>
<name>A0AAV2ME87_KNICA</name>
<dbReference type="PRINTS" id="PR01234">
    <property type="entry name" value="TNECROSISFCT"/>
</dbReference>
<keyword evidence="4" id="KW-0202">Cytokine</keyword>
<gene>
    <name evidence="13" type="ORF">KC01_LOCUS38075</name>
</gene>
<reference evidence="13 14" key="1">
    <citation type="submission" date="2024-04" db="EMBL/GenBank/DDBJ databases">
        <authorList>
            <person name="Waldvogel A.-M."/>
            <person name="Schoenle A."/>
        </authorList>
    </citation>
    <scope>NUCLEOTIDE SEQUENCE [LARGE SCALE GENOMIC DNA]</scope>
</reference>
<protein>
    <recommendedName>
        <fullName evidence="3">Tumor necrosis factor</fullName>
    </recommendedName>
    <alternativeName>
        <fullName evidence="10">TNF-alpha</fullName>
    </alternativeName>
</protein>
<keyword evidence="9" id="KW-1015">Disulfide bond</keyword>
<dbReference type="PROSITE" id="PS50049">
    <property type="entry name" value="THD_2"/>
    <property type="match status" value="1"/>
</dbReference>
<evidence type="ECO:0000256" key="6">
    <source>
        <dbReference type="ARBA" id="ARBA00022968"/>
    </source>
</evidence>
<dbReference type="GO" id="GO:0006955">
    <property type="term" value="P:immune response"/>
    <property type="evidence" value="ECO:0007669"/>
    <property type="project" value="InterPro"/>
</dbReference>
<accession>A0AAV2ME87</accession>
<comment type="subcellular location">
    <subcellularLocation>
        <location evidence="1">Membrane</location>
        <topology evidence="1">Single-pass type II membrane protein</topology>
    </subcellularLocation>
</comment>
<evidence type="ECO:0000256" key="8">
    <source>
        <dbReference type="ARBA" id="ARBA00023136"/>
    </source>
</evidence>
<dbReference type="PANTHER" id="PTHR11471">
    <property type="entry name" value="TUMOR NECROSIS FACTOR FAMILY MEMBER"/>
    <property type="match status" value="1"/>
</dbReference>
<dbReference type="PANTHER" id="PTHR11471:SF23">
    <property type="entry name" value="TUMOR NECROSIS FACTOR"/>
    <property type="match status" value="1"/>
</dbReference>
<dbReference type="Pfam" id="PF00229">
    <property type="entry name" value="TNF"/>
    <property type="match status" value="1"/>
</dbReference>
<evidence type="ECO:0000256" key="11">
    <source>
        <dbReference type="SAM" id="Phobius"/>
    </source>
</evidence>
<organism evidence="13 14">
    <name type="scientific">Knipowitschia caucasica</name>
    <name type="common">Caucasian dwarf goby</name>
    <name type="synonym">Pomatoschistus caucasicus</name>
    <dbReference type="NCBI Taxonomy" id="637954"/>
    <lineage>
        <taxon>Eukaryota</taxon>
        <taxon>Metazoa</taxon>
        <taxon>Chordata</taxon>
        <taxon>Craniata</taxon>
        <taxon>Vertebrata</taxon>
        <taxon>Euteleostomi</taxon>
        <taxon>Actinopterygii</taxon>
        <taxon>Neopterygii</taxon>
        <taxon>Teleostei</taxon>
        <taxon>Neoteleostei</taxon>
        <taxon>Acanthomorphata</taxon>
        <taxon>Gobiaria</taxon>
        <taxon>Gobiiformes</taxon>
        <taxon>Gobioidei</taxon>
        <taxon>Gobiidae</taxon>
        <taxon>Gobiinae</taxon>
        <taxon>Knipowitschia</taxon>
    </lineage>
</organism>
<proteinExistence type="inferred from homology"/>
<dbReference type="GO" id="GO:0016020">
    <property type="term" value="C:membrane"/>
    <property type="evidence" value="ECO:0007669"/>
    <property type="project" value="UniProtKB-SubCell"/>
</dbReference>
<evidence type="ECO:0000256" key="4">
    <source>
        <dbReference type="ARBA" id="ARBA00022514"/>
    </source>
</evidence>
<dbReference type="Proteomes" id="UP001497482">
    <property type="component" value="Chromosome 7"/>
</dbReference>
<dbReference type="CDD" id="cd00184">
    <property type="entry name" value="TNF"/>
    <property type="match status" value="1"/>
</dbReference>
<comment type="similarity">
    <text evidence="2">Belongs to the tumor necrosis factor family.</text>
</comment>